<proteinExistence type="predicted"/>
<keyword evidence="2" id="KW-1185">Reference proteome</keyword>
<dbReference type="EMBL" id="JAENHL010000006">
    <property type="protein sequence ID" value="MBK1865716.1"/>
    <property type="molecule type" value="Genomic_DNA"/>
</dbReference>
<protein>
    <submittedName>
        <fullName evidence="1">ABC transporter permease</fullName>
    </submittedName>
</protein>
<name>A0ACC5QZT5_9HYPH</name>
<evidence type="ECO:0000313" key="2">
    <source>
        <dbReference type="Proteomes" id="UP000616151"/>
    </source>
</evidence>
<comment type="caution">
    <text evidence="1">The sequence shown here is derived from an EMBL/GenBank/DDBJ whole genome shotgun (WGS) entry which is preliminary data.</text>
</comment>
<reference evidence="1" key="1">
    <citation type="submission" date="2021-01" db="EMBL/GenBank/DDBJ databases">
        <authorList>
            <person name="Sun Q."/>
        </authorList>
    </citation>
    <scope>NUCLEOTIDE SEQUENCE</scope>
    <source>
        <strain evidence="1">YIM B02566</strain>
    </source>
</reference>
<accession>A0ACC5QZT5</accession>
<evidence type="ECO:0000313" key="1">
    <source>
        <dbReference type="EMBL" id="MBK1865716.1"/>
    </source>
</evidence>
<gene>
    <name evidence="1" type="ORF">JHL16_05080</name>
</gene>
<sequence>MANDVTTAARAAAPGQIFGAEFAYELIRFLGTLALTLLGLTFVTFVIGRVVPIDPVLAVVGDRAMPETYERVRQELGIDLPIYQQFWLYLTKIAEGDFGTSAMTSQPVLHDLFQYFPATLELATAATLIGVLLGIPLGVVAATHQGRLIDHVTRIVGLIGYSIPVFWTGLVGLLVFYAWLGWVAGPGRLDIGYDGLVEPVTGLITIDSLLSVDWDVFKNAIAHLLLPASLLGYLTLAYVSRMTRSFMLTELNQEYILTARAKGMPERRVIWRHALGNIIVPLITVVALSYASLLEGAVLTETVFAWPGLGQYITRSLFNADMNAVLGGTLLIGTIFVCLNVLCDMLYRLLDPRVRP</sequence>
<dbReference type="Proteomes" id="UP000616151">
    <property type="component" value="Unassembled WGS sequence"/>
</dbReference>
<organism evidence="1 2">
    <name type="scientific">Taklimakanibacter albus</name>
    <dbReference type="NCBI Taxonomy" id="2800327"/>
    <lineage>
        <taxon>Bacteria</taxon>
        <taxon>Pseudomonadati</taxon>
        <taxon>Pseudomonadota</taxon>
        <taxon>Alphaproteobacteria</taxon>
        <taxon>Hyphomicrobiales</taxon>
        <taxon>Aestuariivirgaceae</taxon>
        <taxon>Taklimakanibacter</taxon>
    </lineage>
</organism>